<evidence type="ECO:0000256" key="7">
    <source>
        <dbReference type="RuleBase" id="RU364112"/>
    </source>
</evidence>
<keyword evidence="4 7" id="KW-0732">Signal</keyword>
<evidence type="ECO:0000313" key="9">
    <source>
        <dbReference type="EMBL" id="VVC74869.1"/>
    </source>
</evidence>
<gene>
    <name evidence="9" type="primary">ccmH</name>
    <name evidence="9" type="ORF">AQUSIP_01430</name>
</gene>
<dbReference type="FunFam" id="1.10.8.640:FF:000001">
    <property type="entry name" value="Cytochrome c-type biogenesis protein"/>
    <property type="match status" value="1"/>
</dbReference>
<dbReference type="PANTHER" id="PTHR47870:SF1">
    <property type="entry name" value="CYTOCHROME C-TYPE BIOGENESIS PROTEIN CCMH"/>
    <property type="match status" value="1"/>
</dbReference>
<evidence type="ECO:0000256" key="3">
    <source>
        <dbReference type="ARBA" id="ARBA00022723"/>
    </source>
</evidence>
<organism evidence="9 10">
    <name type="scientific">Aquicella siphonis</name>
    <dbReference type="NCBI Taxonomy" id="254247"/>
    <lineage>
        <taxon>Bacteria</taxon>
        <taxon>Pseudomonadati</taxon>
        <taxon>Pseudomonadota</taxon>
        <taxon>Gammaproteobacteria</taxon>
        <taxon>Legionellales</taxon>
        <taxon>Coxiellaceae</taxon>
        <taxon>Aquicella</taxon>
    </lineage>
</organism>
<evidence type="ECO:0000256" key="6">
    <source>
        <dbReference type="ARBA" id="ARBA00023004"/>
    </source>
</evidence>
<reference evidence="9 10" key="1">
    <citation type="submission" date="2019-08" db="EMBL/GenBank/DDBJ databases">
        <authorList>
            <person name="Guy L."/>
        </authorList>
    </citation>
    <scope>NUCLEOTIDE SEQUENCE [LARGE SCALE GENOMIC DNA]</scope>
    <source>
        <strain evidence="9 10">SGT-108</strain>
    </source>
</reference>
<dbReference type="Pfam" id="PF03918">
    <property type="entry name" value="CcmH"/>
    <property type="match status" value="1"/>
</dbReference>
<feature type="chain" id="PRO_5023158460" description="Cytochrome c-type biogenesis protein" evidence="7">
    <location>
        <begin position="41"/>
        <end position="151"/>
    </location>
</feature>
<evidence type="ECO:0000256" key="1">
    <source>
        <dbReference type="ARBA" id="ARBA00010342"/>
    </source>
</evidence>
<dbReference type="InterPro" id="IPR005616">
    <property type="entry name" value="CcmH/CycL/Ccl2/NrfF_N"/>
</dbReference>
<dbReference type="InterPro" id="IPR038297">
    <property type="entry name" value="CcmH/CycL/NrfF/Ccl2_sf"/>
</dbReference>
<dbReference type="InterPro" id="IPR051263">
    <property type="entry name" value="C-type_cytochrome_biogenesis"/>
</dbReference>
<dbReference type="PANTHER" id="PTHR47870">
    <property type="entry name" value="CYTOCHROME C-TYPE BIOGENESIS PROTEIN CCMH"/>
    <property type="match status" value="1"/>
</dbReference>
<dbReference type="GO" id="GO:0017004">
    <property type="term" value="P:cytochrome complex assembly"/>
    <property type="evidence" value="ECO:0007669"/>
    <property type="project" value="UniProtKB-KW"/>
</dbReference>
<evidence type="ECO:0000256" key="4">
    <source>
        <dbReference type="ARBA" id="ARBA00022729"/>
    </source>
</evidence>
<accession>A0A5E4PD81</accession>
<proteinExistence type="inferred from homology"/>
<name>A0A5E4PD81_9COXI</name>
<dbReference type="Proteomes" id="UP000324194">
    <property type="component" value="Chromosome 1"/>
</dbReference>
<dbReference type="GO" id="GO:0046872">
    <property type="term" value="F:metal ion binding"/>
    <property type="evidence" value="ECO:0007669"/>
    <property type="project" value="UniProtKB-KW"/>
</dbReference>
<dbReference type="KEGG" id="asip:AQUSIP_01430"/>
<dbReference type="AlphaFoldDB" id="A0A5E4PD81"/>
<keyword evidence="7" id="KW-0812">Transmembrane</keyword>
<comment type="function">
    <text evidence="7">Possible subunit of a heme lyase.</text>
</comment>
<evidence type="ECO:0000256" key="2">
    <source>
        <dbReference type="ARBA" id="ARBA00022617"/>
    </source>
</evidence>
<dbReference type="EMBL" id="LR699119">
    <property type="protein sequence ID" value="VVC74869.1"/>
    <property type="molecule type" value="Genomic_DNA"/>
</dbReference>
<evidence type="ECO:0000256" key="5">
    <source>
        <dbReference type="ARBA" id="ARBA00022748"/>
    </source>
</evidence>
<comment type="similarity">
    <text evidence="1 7">Belongs to the CcmH/CycL/Ccl2/NrfF family.</text>
</comment>
<keyword evidence="5" id="KW-0201">Cytochrome c-type biogenesis</keyword>
<keyword evidence="10" id="KW-1185">Reference proteome</keyword>
<keyword evidence="2 7" id="KW-0349">Heme</keyword>
<keyword evidence="3 7" id="KW-0479">Metal-binding</keyword>
<keyword evidence="7" id="KW-1133">Transmembrane helix</keyword>
<keyword evidence="6 7" id="KW-0408">Iron</keyword>
<dbReference type="OrthoDB" id="9804975at2"/>
<dbReference type="GO" id="GO:0005886">
    <property type="term" value="C:plasma membrane"/>
    <property type="evidence" value="ECO:0007669"/>
    <property type="project" value="TreeGrafter"/>
</dbReference>
<sequence length="151" mass="17715">MYKNPSFSYSSGTKRQQKKLRWLLKWLLFVLVLAVTPAFAAEQDAYPFSSAQDAQRFQLLTREIRCVVCQNQNIADSNAPLANDLRDKVYKMVTEQKTNDEIKNYLVRRYGEFILLSPPLNKSTLILWTFPFIGMAFIFFMLTRVMKRQKT</sequence>
<dbReference type="Gene3D" id="1.10.8.640">
    <property type="entry name" value="Cytochrome C biogenesis protein"/>
    <property type="match status" value="1"/>
</dbReference>
<evidence type="ECO:0000259" key="8">
    <source>
        <dbReference type="Pfam" id="PF03918"/>
    </source>
</evidence>
<dbReference type="RefSeq" id="WP_148337664.1">
    <property type="nucleotide sequence ID" value="NZ_LR699119.1"/>
</dbReference>
<feature type="signal peptide" evidence="7">
    <location>
        <begin position="1"/>
        <end position="40"/>
    </location>
</feature>
<protein>
    <recommendedName>
        <fullName evidence="7">Cytochrome c-type biogenesis protein</fullName>
    </recommendedName>
</protein>
<feature type="transmembrane region" description="Helical" evidence="7">
    <location>
        <begin position="125"/>
        <end position="143"/>
    </location>
</feature>
<dbReference type="CDD" id="cd16378">
    <property type="entry name" value="CcmH_N"/>
    <property type="match status" value="1"/>
</dbReference>
<feature type="domain" description="CcmH/CycL/Ccl2/NrfF N-terminal" evidence="8">
    <location>
        <begin position="30"/>
        <end position="150"/>
    </location>
</feature>
<evidence type="ECO:0000313" key="10">
    <source>
        <dbReference type="Proteomes" id="UP000324194"/>
    </source>
</evidence>
<keyword evidence="7" id="KW-0472">Membrane</keyword>